<evidence type="ECO:0000256" key="5">
    <source>
        <dbReference type="ARBA" id="ARBA00022777"/>
    </source>
</evidence>
<dbReference type="EMBL" id="HBEZ01038097">
    <property type="protein sequence ID" value="CAD8643244.1"/>
    <property type="molecule type" value="Transcribed_RNA"/>
</dbReference>
<evidence type="ECO:0000313" key="10">
    <source>
        <dbReference type="EMBL" id="CAD8643244.1"/>
    </source>
</evidence>
<keyword evidence="4 7" id="KW-0547">Nucleotide-binding</keyword>
<organism evidence="10">
    <name type="scientific">Cryptomonas curvata</name>
    <dbReference type="NCBI Taxonomy" id="233186"/>
    <lineage>
        <taxon>Eukaryota</taxon>
        <taxon>Cryptophyceae</taxon>
        <taxon>Cryptomonadales</taxon>
        <taxon>Cryptomonadaceae</taxon>
        <taxon>Cryptomonas</taxon>
    </lineage>
</organism>
<dbReference type="InterPro" id="IPR008271">
    <property type="entry name" value="Ser/Thr_kinase_AS"/>
</dbReference>
<comment type="similarity">
    <text evidence="1">Belongs to the protein kinase superfamily. CMGC Ser/Thr protein kinase family. GSK-3 subfamily.</text>
</comment>
<dbReference type="Gene3D" id="3.30.200.20">
    <property type="entry name" value="Phosphorylase Kinase, domain 1"/>
    <property type="match status" value="1"/>
</dbReference>
<dbReference type="InterPro" id="IPR017441">
    <property type="entry name" value="Protein_kinase_ATP_BS"/>
</dbReference>
<keyword evidence="2 8" id="KW-0723">Serine/threonine-protein kinase</keyword>
<evidence type="ECO:0000256" key="1">
    <source>
        <dbReference type="ARBA" id="ARBA00005527"/>
    </source>
</evidence>
<reference evidence="10" key="1">
    <citation type="submission" date="2021-01" db="EMBL/GenBank/DDBJ databases">
        <authorList>
            <person name="Corre E."/>
            <person name="Pelletier E."/>
            <person name="Niang G."/>
            <person name="Scheremetjew M."/>
            <person name="Finn R."/>
            <person name="Kale V."/>
            <person name="Holt S."/>
            <person name="Cochrane G."/>
            <person name="Meng A."/>
            <person name="Brown T."/>
            <person name="Cohen L."/>
        </authorList>
    </citation>
    <scope>NUCLEOTIDE SEQUENCE</scope>
    <source>
        <strain evidence="10">CCAP979/52</strain>
    </source>
</reference>
<feature type="domain" description="Protein kinase" evidence="9">
    <location>
        <begin position="10"/>
        <end position="293"/>
    </location>
</feature>
<keyword evidence="5" id="KW-0418">Kinase</keyword>
<dbReference type="FunFam" id="1.10.510.10:FF:000082">
    <property type="entry name" value="Shaggy-related protein kinase kappa"/>
    <property type="match status" value="1"/>
</dbReference>
<dbReference type="GO" id="GO:0005524">
    <property type="term" value="F:ATP binding"/>
    <property type="evidence" value="ECO:0007669"/>
    <property type="project" value="UniProtKB-UniRule"/>
</dbReference>
<evidence type="ECO:0000256" key="2">
    <source>
        <dbReference type="ARBA" id="ARBA00022527"/>
    </source>
</evidence>
<dbReference type="Gene3D" id="1.10.510.10">
    <property type="entry name" value="Transferase(Phosphotransferase) domain 1"/>
    <property type="match status" value="1"/>
</dbReference>
<dbReference type="PROSITE" id="PS00107">
    <property type="entry name" value="PROTEIN_KINASE_ATP"/>
    <property type="match status" value="1"/>
</dbReference>
<evidence type="ECO:0000256" key="3">
    <source>
        <dbReference type="ARBA" id="ARBA00022679"/>
    </source>
</evidence>
<dbReference type="AlphaFoldDB" id="A0A7S0MJE4"/>
<dbReference type="PROSITE" id="PS00108">
    <property type="entry name" value="PROTEIN_KINASE_ST"/>
    <property type="match status" value="1"/>
</dbReference>
<keyword evidence="3" id="KW-0808">Transferase</keyword>
<evidence type="ECO:0000256" key="8">
    <source>
        <dbReference type="RuleBase" id="RU000304"/>
    </source>
</evidence>
<dbReference type="GO" id="GO:0005634">
    <property type="term" value="C:nucleus"/>
    <property type="evidence" value="ECO:0007669"/>
    <property type="project" value="TreeGrafter"/>
</dbReference>
<dbReference type="SMART" id="SM00220">
    <property type="entry name" value="S_TKc"/>
    <property type="match status" value="1"/>
</dbReference>
<accession>A0A7S0MJE4</accession>
<feature type="binding site" evidence="7">
    <location>
        <position position="40"/>
    </location>
    <ligand>
        <name>ATP</name>
        <dbReference type="ChEBI" id="CHEBI:30616"/>
    </ligand>
</feature>
<sequence>MSLVGNQRYSVIGRVVGSGSFGVVFQAKVRSTEETVAIKKVFQDDRYENREVEIMSMLNHSNILDLRHCFNFSEGNELYYNLELDFFAENIHRVCQHYSNHKQTLPLVYVKLYMYQVMRALSYLHLIGICHRDIKPQNLLIDPATQHLKLGDFGSAKLLTVNEPSISYICSRYYRAPELLLGAIDYTNSIDMWSAGCVMGELLIGFPFFRGESGTDQLVEIIKVLGTPTKAQVRAMNNEYLEFQFPKLAAHPWENVFHGKPLSLEAVDLISKMLDYLPFRRIRSIEAISHHFFDELRKVGAKLPNTKAFPYLFDLQKREFEYGKRFITKIVPLRNLQILCKRYLYTWQNSSRVC</sequence>
<dbReference type="InterPro" id="IPR039192">
    <property type="entry name" value="STKc_GSK3"/>
</dbReference>
<protein>
    <recommendedName>
        <fullName evidence="9">Protein kinase domain-containing protein</fullName>
    </recommendedName>
</protein>
<dbReference type="SUPFAM" id="SSF56112">
    <property type="entry name" value="Protein kinase-like (PK-like)"/>
    <property type="match status" value="1"/>
</dbReference>
<dbReference type="InterPro" id="IPR011009">
    <property type="entry name" value="Kinase-like_dom_sf"/>
</dbReference>
<gene>
    <name evidence="10" type="ORF">CCUR1050_LOCUS20928</name>
</gene>
<dbReference type="PANTHER" id="PTHR24057:SF0">
    <property type="entry name" value="PROTEIN KINASE SHAGGY-RELATED"/>
    <property type="match status" value="1"/>
</dbReference>
<dbReference type="InterPro" id="IPR050591">
    <property type="entry name" value="GSK-3"/>
</dbReference>
<dbReference type="GO" id="GO:0007165">
    <property type="term" value="P:signal transduction"/>
    <property type="evidence" value="ECO:0007669"/>
    <property type="project" value="TreeGrafter"/>
</dbReference>
<evidence type="ECO:0000256" key="4">
    <source>
        <dbReference type="ARBA" id="ARBA00022741"/>
    </source>
</evidence>
<dbReference type="PANTHER" id="PTHR24057">
    <property type="entry name" value="GLYCOGEN SYNTHASE KINASE-3 ALPHA"/>
    <property type="match status" value="1"/>
</dbReference>
<evidence type="ECO:0000256" key="6">
    <source>
        <dbReference type="ARBA" id="ARBA00022840"/>
    </source>
</evidence>
<dbReference type="GO" id="GO:0030154">
    <property type="term" value="P:cell differentiation"/>
    <property type="evidence" value="ECO:0007669"/>
    <property type="project" value="TreeGrafter"/>
</dbReference>
<dbReference type="CDD" id="cd14137">
    <property type="entry name" value="STKc_GSK3"/>
    <property type="match status" value="1"/>
</dbReference>
<dbReference type="GO" id="GO:0005737">
    <property type="term" value="C:cytoplasm"/>
    <property type="evidence" value="ECO:0007669"/>
    <property type="project" value="TreeGrafter"/>
</dbReference>
<dbReference type="PROSITE" id="PS50011">
    <property type="entry name" value="PROTEIN_KINASE_DOM"/>
    <property type="match status" value="1"/>
</dbReference>
<proteinExistence type="inferred from homology"/>
<evidence type="ECO:0000259" key="9">
    <source>
        <dbReference type="PROSITE" id="PS50011"/>
    </source>
</evidence>
<dbReference type="InterPro" id="IPR000719">
    <property type="entry name" value="Prot_kinase_dom"/>
</dbReference>
<dbReference type="Pfam" id="PF00069">
    <property type="entry name" value="Pkinase"/>
    <property type="match status" value="1"/>
</dbReference>
<keyword evidence="6 7" id="KW-0067">ATP-binding</keyword>
<dbReference type="GO" id="GO:0004674">
    <property type="term" value="F:protein serine/threonine kinase activity"/>
    <property type="evidence" value="ECO:0007669"/>
    <property type="project" value="UniProtKB-KW"/>
</dbReference>
<evidence type="ECO:0000256" key="7">
    <source>
        <dbReference type="PROSITE-ProRule" id="PRU10141"/>
    </source>
</evidence>
<name>A0A7S0MJE4_9CRYP</name>